<name>A0AAX7USJ6_ASTCA</name>
<gene>
    <name evidence="13" type="primary">SMC5</name>
</gene>
<accession>A0AAX7USJ6</accession>
<evidence type="ECO:0000256" key="11">
    <source>
        <dbReference type="SAM" id="Coils"/>
    </source>
</evidence>
<evidence type="ECO:0000256" key="4">
    <source>
        <dbReference type="ARBA" id="ARBA00018687"/>
    </source>
</evidence>
<feature type="coiled-coil region" evidence="11">
    <location>
        <begin position="559"/>
        <end position="652"/>
    </location>
</feature>
<dbReference type="AlphaFoldDB" id="A0AAX7USJ6"/>
<dbReference type="GO" id="GO:0030915">
    <property type="term" value="C:Smc5-Smc6 complex"/>
    <property type="evidence" value="ECO:0007669"/>
    <property type="project" value="TreeGrafter"/>
</dbReference>
<dbReference type="SUPFAM" id="SSF52540">
    <property type="entry name" value="P-loop containing nucleoside triphosphate hydrolases"/>
    <property type="match status" value="2"/>
</dbReference>
<dbReference type="GO" id="GO:0000724">
    <property type="term" value="P:double-strand break repair via homologous recombination"/>
    <property type="evidence" value="ECO:0007669"/>
    <property type="project" value="TreeGrafter"/>
</dbReference>
<dbReference type="GO" id="GO:0005524">
    <property type="term" value="F:ATP binding"/>
    <property type="evidence" value="ECO:0007669"/>
    <property type="project" value="UniProtKB-KW"/>
</dbReference>
<evidence type="ECO:0000256" key="3">
    <source>
        <dbReference type="ARBA" id="ARBA00010171"/>
    </source>
</evidence>
<dbReference type="GeneTree" id="ENSGT00990000203931"/>
<evidence type="ECO:0000313" key="14">
    <source>
        <dbReference type="Proteomes" id="UP000265100"/>
    </source>
</evidence>
<dbReference type="GO" id="GO:0000781">
    <property type="term" value="C:chromosome, telomeric region"/>
    <property type="evidence" value="ECO:0007669"/>
    <property type="project" value="UniProtKB-SubCell"/>
</dbReference>
<evidence type="ECO:0000256" key="8">
    <source>
        <dbReference type="ARBA" id="ARBA00022895"/>
    </source>
</evidence>
<evidence type="ECO:0000256" key="7">
    <source>
        <dbReference type="ARBA" id="ARBA00022840"/>
    </source>
</evidence>
<reference evidence="13" key="4">
    <citation type="submission" date="2025-09" db="UniProtKB">
        <authorList>
            <consortium name="Ensembl"/>
        </authorList>
    </citation>
    <scope>IDENTIFICATION</scope>
</reference>
<dbReference type="GO" id="GO:0005634">
    <property type="term" value="C:nucleus"/>
    <property type="evidence" value="ECO:0007669"/>
    <property type="project" value="UniProtKB-SubCell"/>
</dbReference>
<keyword evidence="7" id="KW-0067">ATP-binding</keyword>
<dbReference type="PANTHER" id="PTHR45916:SF1">
    <property type="entry name" value="STRUCTURAL MAINTENANCE OF CHROMOSOMES PROTEIN 5"/>
    <property type="match status" value="1"/>
</dbReference>
<reference evidence="13 14" key="1">
    <citation type="submission" date="2018-05" db="EMBL/GenBank/DDBJ databases">
        <authorList>
            <person name="Datahose"/>
        </authorList>
    </citation>
    <scope>NUCLEOTIDE SEQUENCE</scope>
</reference>
<evidence type="ECO:0000256" key="5">
    <source>
        <dbReference type="ARBA" id="ARBA00022454"/>
    </source>
</evidence>
<organism evidence="13 14">
    <name type="scientific">Astatotilapia calliptera</name>
    <name type="common">Eastern happy</name>
    <name type="synonym">Chromis callipterus</name>
    <dbReference type="NCBI Taxonomy" id="8154"/>
    <lineage>
        <taxon>Eukaryota</taxon>
        <taxon>Metazoa</taxon>
        <taxon>Chordata</taxon>
        <taxon>Craniata</taxon>
        <taxon>Vertebrata</taxon>
        <taxon>Euteleostomi</taxon>
        <taxon>Actinopterygii</taxon>
        <taxon>Neopterygii</taxon>
        <taxon>Teleostei</taxon>
        <taxon>Neoteleostei</taxon>
        <taxon>Acanthomorphata</taxon>
        <taxon>Ovalentaria</taxon>
        <taxon>Cichlomorphae</taxon>
        <taxon>Cichliformes</taxon>
        <taxon>Cichlidae</taxon>
        <taxon>African cichlids</taxon>
        <taxon>Pseudocrenilabrinae</taxon>
        <taxon>Haplochromini</taxon>
        <taxon>Astatotilapia</taxon>
    </lineage>
</organism>
<dbReference type="InterPro" id="IPR038729">
    <property type="entry name" value="Rad50/SbcC_AAA"/>
</dbReference>
<feature type="coiled-coil region" evidence="11">
    <location>
        <begin position="150"/>
        <end position="362"/>
    </location>
</feature>
<dbReference type="PANTHER" id="PTHR45916">
    <property type="entry name" value="STRUCTURAL MAINTENANCE OF CHROMOSOMES PROTEIN 5"/>
    <property type="match status" value="1"/>
</dbReference>
<reference evidence="13" key="3">
    <citation type="submission" date="2025-08" db="UniProtKB">
        <authorList>
            <consortium name="Ensembl"/>
        </authorList>
    </citation>
    <scope>IDENTIFICATION</scope>
</reference>
<reference evidence="14" key="2">
    <citation type="submission" date="2023-03" db="EMBL/GenBank/DDBJ databases">
        <authorList>
            <consortium name="Wellcome Sanger Institute Data Sharing"/>
        </authorList>
    </citation>
    <scope>NUCLEOTIDE SEQUENCE [LARGE SCALE GENOMIC DNA]</scope>
</reference>
<evidence type="ECO:0000313" key="13">
    <source>
        <dbReference type="Ensembl" id="ENSACLP00000072130.1"/>
    </source>
</evidence>
<feature type="domain" description="Rad50/SbcC-type AAA" evidence="12">
    <location>
        <begin position="24"/>
        <end position="241"/>
    </location>
</feature>
<evidence type="ECO:0000256" key="9">
    <source>
        <dbReference type="ARBA" id="ARBA00023054"/>
    </source>
</evidence>
<evidence type="ECO:0000256" key="6">
    <source>
        <dbReference type="ARBA" id="ARBA00022741"/>
    </source>
</evidence>
<comment type="subcellular location">
    <subcellularLocation>
        <location evidence="2">Chromosome</location>
        <location evidence="2">Telomere</location>
    </subcellularLocation>
    <subcellularLocation>
        <location evidence="1">Nucleus</location>
    </subcellularLocation>
</comment>
<protein>
    <recommendedName>
        <fullName evidence="4">Structural maintenance of chromosomes protein 5</fullName>
    </recommendedName>
</protein>
<dbReference type="GO" id="GO:0016887">
    <property type="term" value="F:ATP hydrolysis activity"/>
    <property type="evidence" value="ECO:0007669"/>
    <property type="project" value="InterPro"/>
</dbReference>
<dbReference type="FunFam" id="3.40.50.300:FF:001301">
    <property type="entry name" value="Structural maintenance of chromosomes 5"/>
    <property type="match status" value="1"/>
</dbReference>
<dbReference type="Ensembl" id="ENSACLT00000043670.1">
    <property type="protein sequence ID" value="ENSACLP00000072130.1"/>
    <property type="gene ID" value="ENSACLG00000002279.2"/>
</dbReference>
<evidence type="ECO:0000259" key="12">
    <source>
        <dbReference type="Pfam" id="PF13476"/>
    </source>
</evidence>
<dbReference type="Gene3D" id="1.10.287.1490">
    <property type="match status" value="1"/>
</dbReference>
<dbReference type="GO" id="GO:0003697">
    <property type="term" value="F:single-stranded DNA binding"/>
    <property type="evidence" value="ECO:0007669"/>
    <property type="project" value="TreeGrafter"/>
</dbReference>
<evidence type="ECO:0000256" key="10">
    <source>
        <dbReference type="ARBA" id="ARBA00023242"/>
    </source>
</evidence>
<keyword evidence="14" id="KW-1185">Reference proteome</keyword>
<keyword evidence="9 11" id="KW-0175">Coiled coil</keyword>
<keyword evidence="8" id="KW-0779">Telomere</keyword>
<keyword evidence="10" id="KW-0539">Nucleus</keyword>
<dbReference type="Pfam" id="PF13476">
    <property type="entry name" value="AAA_23"/>
    <property type="match status" value="1"/>
</dbReference>
<evidence type="ECO:0000256" key="1">
    <source>
        <dbReference type="ARBA" id="ARBA00004123"/>
    </source>
</evidence>
<dbReference type="InterPro" id="IPR027417">
    <property type="entry name" value="P-loop_NTPase"/>
</dbReference>
<sequence length="982" mass="114617">MEHLCSKTLQETPECLPCTHRTYDYSVVHPGPNLNMIVGANGTGKSSIVCAICLCLAGKTAVLGRGDKVGLYVKRGCKKGHVEIELYKRGGNVVIFREIHAENNQSLWMLNDRQCSQKAVEEEVKALRIQVSNLCQFLPQNVVKEKASFLEKAKQRNERNKHDVNRYYEKKRHLDVIELLEKKKPWVEYETTRKELEGVKKERDEARKQLSSLKQTQAPMVKKIQQIDEQLKPTEAQIKDKTAAIKEASLKCKQKQDQLDRKNKEIDDIKQKCRLKQMEEEDHQKRISNTRRTIEDLKAELAKVGDQPDVTPRINAVNADLRRIQEERAKIEGEKGDLRREKDNLCAESRMLEKKLNDMNNMMNAKVEKLRGRHRDTHAALQWLRQNKQLFRGNVHEPMMLVINVKDHRFAKYVENHISFHDLRAFVFQRKDDMEKFMIEVRDKMNLKVNSICAPEESCSKRPPSRNIESLRRFGFFTYLREMFDAPDEVMSYLCHQYRVHDVPVGNERTKSMIKTVIEEPYLKVLYTTEERYTVKRSFYSNKISTSNSVVHPSQYLTITVDAEEKRQLEQQMKSCESKLRDIDERMKALQKEAVALDRRDNELLAEKKGLSELKGKKRQLEQKISTKQDSLKQMEQNIIDLTKIEEETKEKIAAVNAEKVTILRAKLTMEKVHLALETVGLTAEKNKLENDCREGASELRTTDQRKVQLTDQCKGLLKRAKAICKMQPDQSLPEDLRNAFSKLPDTLDEVDAMLNEERSRAECFTGLSENVVDEYNRREQEIKQMEKELEEKSNALNAYRQNISEAKERWLNPLKHLVEQINEKFSAFFRSMQCAGEVDLHSENEEEYDKYGIRIRVKFHATTQLHELTPYHQSGGERSVSTMLYLMALQELNRCPFRVVDEINQGMDPVNERRVFDIVVRTACKETTSQYFFITPKLLQNLTYAEEMTILCIHNGPHMLSPNQWDERAFVRRCLERKARA</sequence>
<feature type="coiled-coil region" evidence="11">
    <location>
        <begin position="769"/>
        <end position="810"/>
    </location>
</feature>
<evidence type="ECO:0000256" key="2">
    <source>
        <dbReference type="ARBA" id="ARBA00004574"/>
    </source>
</evidence>
<keyword evidence="6" id="KW-0547">Nucleotide-binding</keyword>
<dbReference type="Proteomes" id="UP000265100">
    <property type="component" value="Chromosome 20"/>
</dbReference>
<comment type="similarity">
    <text evidence="3">Belongs to the SMC family. SMC5 subfamily.</text>
</comment>
<keyword evidence="5" id="KW-0158">Chromosome</keyword>
<proteinExistence type="inferred from homology"/>
<dbReference type="Gene3D" id="3.40.50.300">
    <property type="entry name" value="P-loop containing nucleotide triphosphate hydrolases"/>
    <property type="match status" value="2"/>
</dbReference>